<sequence length="331" mass="35402">MSQKNGFSAHRKDRISAPSTVTVYYWHRIVLFGLLLIFIIGGLAFWAFSQFDTAPKAVIPGSSAELAAERNESNGRTDDALSDYEQSAMTPTPADAPVFASQVEDAPVADAPGSVEPDSALEPTLDESSTGIGDESEADVGDSATSGSEAPKETVAEPDTVIVDDAPVIDEAPGTEEASGNDSADVDGMQDEVADTNTDADPAVAQGVDSERGKPTTTEILSEAIARASLARGLREREPIGIYKNAVSLNGQDLITVFMFTQTRGYVGEELFHNWYLNDDRIAQVVIKPWVSPMRASSSKKIIPTMIGDWRVEIVDATGKKLAVTTFEVVE</sequence>
<name>A0ABP7NK77_9GAMM</name>
<protein>
    <recommendedName>
        <fullName evidence="3">DUF2914 domain-containing protein</fullName>
    </recommendedName>
</protein>
<evidence type="ECO:0000313" key="4">
    <source>
        <dbReference type="EMBL" id="GAA3949037.1"/>
    </source>
</evidence>
<proteinExistence type="predicted"/>
<keyword evidence="2" id="KW-0472">Membrane</keyword>
<feature type="domain" description="DUF2914" evidence="3">
    <location>
        <begin position="269"/>
        <end position="329"/>
    </location>
</feature>
<evidence type="ECO:0000256" key="1">
    <source>
        <dbReference type="SAM" id="MobiDB-lite"/>
    </source>
</evidence>
<evidence type="ECO:0000256" key="2">
    <source>
        <dbReference type="SAM" id="Phobius"/>
    </source>
</evidence>
<dbReference type="InterPro" id="IPR022606">
    <property type="entry name" value="DUF2914"/>
</dbReference>
<dbReference type="RefSeq" id="WP_344802996.1">
    <property type="nucleotide sequence ID" value="NZ_BAABBO010000001.1"/>
</dbReference>
<evidence type="ECO:0000259" key="3">
    <source>
        <dbReference type="Pfam" id="PF11141"/>
    </source>
</evidence>
<dbReference type="Pfam" id="PF11141">
    <property type="entry name" value="DUF2914"/>
    <property type="match status" value="1"/>
</dbReference>
<keyword evidence="2" id="KW-0812">Transmembrane</keyword>
<gene>
    <name evidence="4" type="ORF">GCM10022278_05300</name>
</gene>
<evidence type="ECO:0000313" key="5">
    <source>
        <dbReference type="Proteomes" id="UP001501337"/>
    </source>
</evidence>
<dbReference type="Proteomes" id="UP001501337">
    <property type="component" value="Unassembled WGS sequence"/>
</dbReference>
<organism evidence="4 5">
    <name type="scientific">Allohahella marinimesophila</name>
    <dbReference type="NCBI Taxonomy" id="1054972"/>
    <lineage>
        <taxon>Bacteria</taxon>
        <taxon>Pseudomonadati</taxon>
        <taxon>Pseudomonadota</taxon>
        <taxon>Gammaproteobacteria</taxon>
        <taxon>Oceanospirillales</taxon>
        <taxon>Hahellaceae</taxon>
        <taxon>Allohahella</taxon>
    </lineage>
</organism>
<feature type="transmembrane region" description="Helical" evidence="2">
    <location>
        <begin position="21"/>
        <end position="48"/>
    </location>
</feature>
<keyword evidence="2" id="KW-1133">Transmembrane helix</keyword>
<dbReference type="EMBL" id="BAABBO010000001">
    <property type="protein sequence ID" value="GAA3949037.1"/>
    <property type="molecule type" value="Genomic_DNA"/>
</dbReference>
<comment type="caution">
    <text evidence="4">The sequence shown here is derived from an EMBL/GenBank/DDBJ whole genome shotgun (WGS) entry which is preliminary data.</text>
</comment>
<accession>A0ABP7NK77</accession>
<reference evidence="5" key="1">
    <citation type="journal article" date="2019" name="Int. J. Syst. Evol. Microbiol.">
        <title>The Global Catalogue of Microorganisms (GCM) 10K type strain sequencing project: providing services to taxonomists for standard genome sequencing and annotation.</title>
        <authorList>
            <consortium name="The Broad Institute Genomics Platform"/>
            <consortium name="The Broad Institute Genome Sequencing Center for Infectious Disease"/>
            <person name="Wu L."/>
            <person name="Ma J."/>
        </authorList>
    </citation>
    <scope>NUCLEOTIDE SEQUENCE [LARGE SCALE GENOMIC DNA]</scope>
    <source>
        <strain evidence="5">JCM 17555</strain>
    </source>
</reference>
<keyword evidence="5" id="KW-1185">Reference proteome</keyword>
<feature type="region of interest" description="Disordered" evidence="1">
    <location>
        <begin position="108"/>
        <end position="164"/>
    </location>
</feature>